<keyword evidence="6" id="KW-0969">Cilium</keyword>
<evidence type="ECO:0000259" key="4">
    <source>
        <dbReference type="Pfam" id="PF00669"/>
    </source>
</evidence>
<comment type="caution">
    <text evidence="6">The sequence shown here is derived from an EMBL/GenBank/DDBJ whole genome shotgun (WGS) entry which is preliminary data.</text>
</comment>
<dbReference type="InterPro" id="IPR001029">
    <property type="entry name" value="Flagellin_N"/>
</dbReference>
<keyword evidence="6" id="KW-0966">Cell projection</keyword>
<organism evidence="6 7">
    <name type="scientific">Novosphingobium ovatum</name>
    <dbReference type="NCBI Taxonomy" id="1908523"/>
    <lineage>
        <taxon>Bacteria</taxon>
        <taxon>Pseudomonadati</taxon>
        <taxon>Pseudomonadota</taxon>
        <taxon>Alphaproteobacteria</taxon>
        <taxon>Sphingomonadales</taxon>
        <taxon>Sphingomonadaceae</taxon>
        <taxon>Novosphingobium</taxon>
    </lineage>
</organism>
<evidence type="ECO:0000313" key="6">
    <source>
        <dbReference type="EMBL" id="NBC37506.1"/>
    </source>
</evidence>
<dbReference type="PRINTS" id="PR00207">
    <property type="entry name" value="FLAGELLIN"/>
</dbReference>
<dbReference type="Pfam" id="PF00669">
    <property type="entry name" value="Flagellin_N"/>
    <property type="match status" value="1"/>
</dbReference>
<evidence type="ECO:0000259" key="5">
    <source>
        <dbReference type="Pfam" id="PF00700"/>
    </source>
</evidence>
<dbReference type="InterPro" id="IPR042187">
    <property type="entry name" value="Flagellin_C_sub2"/>
</dbReference>
<keyword evidence="6" id="KW-0282">Flagellum</keyword>
<name>A0ABW9XG34_9SPHN</name>
<reference evidence="7" key="1">
    <citation type="submission" date="2020-01" db="EMBL/GenBank/DDBJ databases">
        <title>Sphingomonas sp. strain CSW-10.</title>
        <authorList>
            <person name="Chen W.-M."/>
        </authorList>
    </citation>
    <scope>NUCLEOTIDE SEQUENCE [LARGE SCALE GENOMIC DNA]</scope>
    <source>
        <strain evidence="7">FSY-8</strain>
    </source>
</reference>
<dbReference type="EMBL" id="JAAAPO010000005">
    <property type="protein sequence ID" value="NBC37506.1"/>
    <property type="molecule type" value="Genomic_DNA"/>
</dbReference>
<accession>A0ABW9XG34</accession>
<dbReference type="SUPFAM" id="SSF64518">
    <property type="entry name" value="Phase 1 flagellin"/>
    <property type="match status" value="1"/>
</dbReference>
<proteinExistence type="inferred from homology"/>
<dbReference type="Proteomes" id="UP000753724">
    <property type="component" value="Unassembled WGS sequence"/>
</dbReference>
<keyword evidence="7" id="KW-1185">Reference proteome</keyword>
<feature type="domain" description="Flagellin C-terminal" evidence="5">
    <location>
        <begin position="190"/>
        <end position="275"/>
    </location>
</feature>
<dbReference type="InterPro" id="IPR001492">
    <property type="entry name" value="Flagellin"/>
</dbReference>
<dbReference type="Pfam" id="PF00700">
    <property type="entry name" value="Flagellin_C"/>
    <property type="match status" value="1"/>
</dbReference>
<dbReference type="PANTHER" id="PTHR42792:SF2">
    <property type="entry name" value="FLAGELLIN"/>
    <property type="match status" value="1"/>
</dbReference>
<evidence type="ECO:0000256" key="1">
    <source>
        <dbReference type="ARBA" id="ARBA00005709"/>
    </source>
</evidence>
<gene>
    <name evidence="6" type="ORF">GTZ99_13200</name>
</gene>
<keyword evidence="2 3" id="KW-0975">Bacterial flagellum</keyword>
<dbReference type="Gene3D" id="1.20.1330.10">
    <property type="entry name" value="f41 fragment of flagellin, N-terminal domain"/>
    <property type="match status" value="2"/>
</dbReference>
<protein>
    <recommendedName>
        <fullName evidence="3">Flagellin</fullName>
    </recommendedName>
</protein>
<dbReference type="Gene3D" id="6.10.280.190">
    <property type="match status" value="1"/>
</dbReference>
<comment type="function">
    <text evidence="3">Flagellin is the subunit protein which polymerizes to form the filaments of bacterial flagella.</text>
</comment>
<evidence type="ECO:0000256" key="2">
    <source>
        <dbReference type="ARBA" id="ARBA00023143"/>
    </source>
</evidence>
<evidence type="ECO:0000313" key="7">
    <source>
        <dbReference type="Proteomes" id="UP000753724"/>
    </source>
</evidence>
<comment type="similarity">
    <text evidence="1 3">Belongs to the bacterial flagellin family.</text>
</comment>
<comment type="subcellular location">
    <subcellularLocation>
        <location evidence="3">Secreted</location>
    </subcellularLocation>
    <subcellularLocation>
        <location evidence="3">Bacterial flagellum</location>
    </subcellularLocation>
</comment>
<dbReference type="Gene3D" id="6.10.10.10">
    <property type="entry name" value="Flagellar export chaperone, C-terminal domain"/>
    <property type="match status" value="1"/>
</dbReference>
<sequence>MTVINTNVNALQATNASNSAANMTSQAMTRLSTGKRINSAADDAAGLAIATSMTSQINGMNQGIKNANDGISLAQTAQGSLDEVTNMLQRVRELSVQSSSATYQDRDRSDMNQEVTSLKNQITSILSNTKFNGNALFGTSGSGSSGAVSFTIQAGANATDTVTLTSNGIDWDNQKTSLDVSDSGSASAAIAVVDTLLQQVSTTAAGLGAGQNQLQSAVNNLTANVTNLSAARSRIQDTDYSAESTSMAKAQILSQASTAMIAQANQSQQNVLSLLK</sequence>
<dbReference type="PANTHER" id="PTHR42792">
    <property type="entry name" value="FLAGELLIN"/>
    <property type="match status" value="1"/>
</dbReference>
<dbReference type="InterPro" id="IPR046358">
    <property type="entry name" value="Flagellin_C"/>
</dbReference>
<evidence type="ECO:0000256" key="3">
    <source>
        <dbReference type="RuleBase" id="RU362073"/>
    </source>
</evidence>
<keyword evidence="3" id="KW-0964">Secreted</keyword>
<dbReference type="RefSeq" id="WP_161719621.1">
    <property type="nucleotide sequence ID" value="NZ_JAAAPO010000005.1"/>
</dbReference>
<feature type="domain" description="Flagellin N-terminal" evidence="4">
    <location>
        <begin position="4"/>
        <end position="138"/>
    </location>
</feature>